<keyword evidence="9" id="KW-1185">Reference proteome</keyword>
<dbReference type="STRING" id="29529.SAMN04488122_2682"/>
<dbReference type="CDD" id="cd08977">
    <property type="entry name" value="SusD"/>
    <property type="match status" value="1"/>
</dbReference>
<dbReference type="Pfam" id="PF14322">
    <property type="entry name" value="SusD-like_3"/>
    <property type="match status" value="1"/>
</dbReference>
<dbReference type="InterPro" id="IPR012944">
    <property type="entry name" value="SusD_RagB_dom"/>
</dbReference>
<name>A0A1I0RDZ0_9BACT</name>
<accession>A0A1I0RDZ0</accession>
<dbReference type="AlphaFoldDB" id="A0A1I0RDZ0"/>
<protein>
    <submittedName>
        <fullName evidence="8">Starch-binding associating with outer membrane</fullName>
    </submittedName>
</protein>
<dbReference type="Gene3D" id="1.25.40.390">
    <property type="match status" value="1"/>
</dbReference>
<evidence type="ECO:0000256" key="3">
    <source>
        <dbReference type="ARBA" id="ARBA00022729"/>
    </source>
</evidence>
<comment type="similarity">
    <text evidence="2">Belongs to the SusD family.</text>
</comment>
<reference evidence="9" key="1">
    <citation type="submission" date="2016-10" db="EMBL/GenBank/DDBJ databases">
        <authorList>
            <person name="Varghese N."/>
            <person name="Submissions S."/>
        </authorList>
    </citation>
    <scope>NUCLEOTIDE SEQUENCE [LARGE SCALE GENOMIC DNA]</scope>
    <source>
        <strain evidence="9">DSM 3695</strain>
    </source>
</reference>
<evidence type="ECO:0000256" key="5">
    <source>
        <dbReference type="ARBA" id="ARBA00023237"/>
    </source>
</evidence>
<comment type="subcellular location">
    <subcellularLocation>
        <location evidence="1">Cell outer membrane</location>
    </subcellularLocation>
</comment>
<proteinExistence type="inferred from homology"/>
<dbReference type="PROSITE" id="PS51257">
    <property type="entry name" value="PROKAR_LIPOPROTEIN"/>
    <property type="match status" value="1"/>
</dbReference>
<feature type="domain" description="RagB/SusD" evidence="6">
    <location>
        <begin position="305"/>
        <end position="598"/>
    </location>
</feature>
<feature type="domain" description="SusD-like N-terminal" evidence="7">
    <location>
        <begin position="19"/>
        <end position="218"/>
    </location>
</feature>
<evidence type="ECO:0000256" key="1">
    <source>
        <dbReference type="ARBA" id="ARBA00004442"/>
    </source>
</evidence>
<dbReference type="InterPro" id="IPR011990">
    <property type="entry name" value="TPR-like_helical_dom_sf"/>
</dbReference>
<dbReference type="Pfam" id="PF07980">
    <property type="entry name" value="SusD_RagB"/>
    <property type="match status" value="1"/>
</dbReference>
<keyword evidence="5" id="KW-0998">Cell outer membrane</keyword>
<dbReference type="InterPro" id="IPR033985">
    <property type="entry name" value="SusD-like_N"/>
</dbReference>
<evidence type="ECO:0000256" key="2">
    <source>
        <dbReference type="ARBA" id="ARBA00006275"/>
    </source>
</evidence>
<evidence type="ECO:0000313" key="8">
    <source>
        <dbReference type="EMBL" id="SEW38966.1"/>
    </source>
</evidence>
<evidence type="ECO:0000313" key="9">
    <source>
        <dbReference type="Proteomes" id="UP000199310"/>
    </source>
</evidence>
<dbReference type="GO" id="GO:0009279">
    <property type="term" value="C:cell outer membrane"/>
    <property type="evidence" value="ECO:0007669"/>
    <property type="project" value="UniProtKB-SubCell"/>
</dbReference>
<evidence type="ECO:0000259" key="6">
    <source>
        <dbReference type="Pfam" id="PF07980"/>
    </source>
</evidence>
<dbReference type="OrthoDB" id="608091at2"/>
<evidence type="ECO:0000259" key="7">
    <source>
        <dbReference type="Pfam" id="PF14322"/>
    </source>
</evidence>
<dbReference type="Proteomes" id="UP000199310">
    <property type="component" value="Unassembled WGS sequence"/>
</dbReference>
<sequence>MKKLLYILLGMVLLSSCKKYLDQVPDDRLTIEETFRTWATAQKFLNNVYLRIPDEFGQRNPGDYNNRGLWTGGCDEADYVWSFVQSNNVNIGNWDSKSGFVGDYWTNFYRGIRAASVFMDNADKVTDLSPELITQYKAEARALRAMYYFYLMRIYGPVVLMGEKPVPVDASLQVPRSSFDECVAYVTSELEKAAADLPVIPRNDEEYGRISKGIALAFRANALMYSASPLFNGNTDMAALKNQDGKQLINQTNDPNKWKLAAAAYKAFLDQFVPGTYNLFKKNNAKGEYDPYLSCRDVFLTDWNPEVIFARPANSLNSRQYEMTPFHSGAPSSDVRGSGGLGATQNMVDAFFMKNGRSIDDPLSNYVATGYSDFTGPNETAPSNIYNQWVNREPRFYVNITYDGSTWLNKSFGNIVTRIYNHGNSGKATGNNDYSPTGYIVRKAQGLGKWDVGGRTLMLIRLAEIYLSYAECVNEADPGNPDALKYVNLIRERAGIPQYGAAGLPAPAGQVAIREAIRKERRVELAFENNRFFDVRRWKIAEQTENGPIYGLNIGSDMPDFLKVVSFETRVFERKHYLFPLPADDVDNDKQLVQNPGW</sequence>
<evidence type="ECO:0000256" key="4">
    <source>
        <dbReference type="ARBA" id="ARBA00023136"/>
    </source>
</evidence>
<organism evidence="8 9">
    <name type="scientific">Chitinophaga arvensicola</name>
    <dbReference type="NCBI Taxonomy" id="29529"/>
    <lineage>
        <taxon>Bacteria</taxon>
        <taxon>Pseudomonadati</taxon>
        <taxon>Bacteroidota</taxon>
        <taxon>Chitinophagia</taxon>
        <taxon>Chitinophagales</taxon>
        <taxon>Chitinophagaceae</taxon>
        <taxon>Chitinophaga</taxon>
    </lineage>
</organism>
<dbReference type="SUPFAM" id="SSF48452">
    <property type="entry name" value="TPR-like"/>
    <property type="match status" value="1"/>
</dbReference>
<gene>
    <name evidence="8" type="ORF">SAMN04488122_2682</name>
</gene>
<dbReference type="EMBL" id="FOJG01000001">
    <property type="protein sequence ID" value="SEW38966.1"/>
    <property type="molecule type" value="Genomic_DNA"/>
</dbReference>
<dbReference type="RefSeq" id="WP_089895443.1">
    <property type="nucleotide sequence ID" value="NZ_FOJG01000001.1"/>
</dbReference>
<keyword evidence="4" id="KW-0472">Membrane</keyword>
<keyword evidence="3" id="KW-0732">Signal</keyword>